<feature type="coiled-coil region" evidence="3">
    <location>
        <begin position="207"/>
        <end position="317"/>
    </location>
</feature>
<organism evidence="5 6">
    <name type="scientific">Digitaria exilis</name>
    <dbReference type="NCBI Taxonomy" id="1010633"/>
    <lineage>
        <taxon>Eukaryota</taxon>
        <taxon>Viridiplantae</taxon>
        <taxon>Streptophyta</taxon>
        <taxon>Embryophyta</taxon>
        <taxon>Tracheophyta</taxon>
        <taxon>Spermatophyta</taxon>
        <taxon>Magnoliopsida</taxon>
        <taxon>Liliopsida</taxon>
        <taxon>Poales</taxon>
        <taxon>Poaceae</taxon>
        <taxon>PACMAD clade</taxon>
        <taxon>Panicoideae</taxon>
        <taxon>Panicodae</taxon>
        <taxon>Paniceae</taxon>
        <taxon>Anthephorinae</taxon>
        <taxon>Digitaria</taxon>
    </lineage>
</organism>
<evidence type="ECO:0000313" key="5">
    <source>
        <dbReference type="EMBL" id="KAF8656572.1"/>
    </source>
</evidence>
<evidence type="ECO:0000313" key="6">
    <source>
        <dbReference type="Proteomes" id="UP000636709"/>
    </source>
</evidence>
<dbReference type="PANTHER" id="PTHR32054:SF4">
    <property type="entry name" value="OS07G0677900 PROTEIN"/>
    <property type="match status" value="1"/>
</dbReference>
<keyword evidence="6" id="KW-1185">Reference proteome</keyword>
<gene>
    <name evidence="5" type="ORF">HU200_060633</name>
</gene>
<dbReference type="EMBL" id="JACEFO010002545">
    <property type="protein sequence ID" value="KAF8656572.1"/>
    <property type="molecule type" value="Genomic_DNA"/>
</dbReference>
<feature type="compositionally biased region" description="Basic residues" evidence="4">
    <location>
        <begin position="429"/>
        <end position="438"/>
    </location>
</feature>
<feature type="region of interest" description="Disordered" evidence="4">
    <location>
        <begin position="429"/>
        <end position="449"/>
    </location>
</feature>
<protein>
    <recommendedName>
        <fullName evidence="7">WEB family protein</fullName>
    </recommendedName>
</protein>
<comment type="similarity">
    <text evidence="1">Belongs to the WEB family.</text>
</comment>
<feature type="coiled-coil region" evidence="3">
    <location>
        <begin position="134"/>
        <end position="161"/>
    </location>
</feature>
<keyword evidence="2 3" id="KW-0175">Coiled coil</keyword>
<proteinExistence type="inferred from homology"/>
<evidence type="ECO:0008006" key="7">
    <source>
        <dbReference type="Google" id="ProtNLM"/>
    </source>
</evidence>
<evidence type="ECO:0000256" key="4">
    <source>
        <dbReference type="SAM" id="MobiDB-lite"/>
    </source>
</evidence>
<name>A0A835E093_9POAL</name>
<feature type="region of interest" description="Disordered" evidence="4">
    <location>
        <begin position="161"/>
        <end position="180"/>
    </location>
</feature>
<reference evidence="5" key="1">
    <citation type="submission" date="2020-07" db="EMBL/GenBank/DDBJ databases">
        <title>Genome sequence and genetic diversity analysis of an under-domesticated orphan crop, white fonio (Digitaria exilis).</title>
        <authorList>
            <person name="Bennetzen J.L."/>
            <person name="Chen S."/>
            <person name="Ma X."/>
            <person name="Wang X."/>
            <person name="Yssel A.E.J."/>
            <person name="Chaluvadi S.R."/>
            <person name="Johnson M."/>
            <person name="Gangashetty P."/>
            <person name="Hamidou F."/>
            <person name="Sanogo M.D."/>
            <person name="Zwaenepoel A."/>
            <person name="Wallace J."/>
            <person name="Van De Peer Y."/>
            <person name="Van Deynze A."/>
        </authorList>
    </citation>
    <scope>NUCLEOTIDE SEQUENCE</scope>
    <source>
        <tissue evidence="5">Leaves</tissue>
    </source>
</reference>
<accession>A0A835E093</accession>
<dbReference type="AlphaFoldDB" id="A0A835E093"/>
<evidence type="ECO:0000256" key="1">
    <source>
        <dbReference type="ARBA" id="ARBA00005485"/>
    </source>
</evidence>
<comment type="caution">
    <text evidence="5">The sequence shown here is derived from an EMBL/GenBank/DDBJ whole genome shotgun (WGS) entry which is preliminary data.</text>
</comment>
<dbReference type="GO" id="GO:0009904">
    <property type="term" value="P:chloroplast accumulation movement"/>
    <property type="evidence" value="ECO:0007669"/>
    <property type="project" value="TreeGrafter"/>
</dbReference>
<dbReference type="Pfam" id="PF05701">
    <property type="entry name" value="WEMBL"/>
    <property type="match status" value="1"/>
</dbReference>
<feature type="region of interest" description="Disordered" evidence="4">
    <location>
        <begin position="1"/>
        <end position="28"/>
    </location>
</feature>
<dbReference type="PANTHER" id="PTHR32054">
    <property type="entry name" value="HEAVY CHAIN, PUTATIVE, EXPRESSED-RELATED-RELATED"/>
    <property type="match status" value="1"/>
</dbReference>
<dbReference type="InterPro" id="IPR008545">
    <property type="entry name" value="Web"/>
</dbReference>
<dbReference type="GO" id="GO:0005829">
    <property type="term" value="C:cytosol"/>
    <property type="evidence" value="ECO:0007669"/>
    <property type="project" value="TreeGrafter"/>
</dbReference>
<dbReference type="GO" id="GO:0009903">
    <property type="term" value="P:chloroplast avoidance movement"/>
    <property type="evidence" value="ECO:0007669"/>
    <property type="project" value="TreeGrafter"/>
</dbReference>
<sequence length="449" mass="49247">MNGDPSQDLAPPTAAAGGLEVEARAEVDTSAPFKSVREAVDHFGGSAAWSSHLVKRMFAPPKPKVTTRPGPSTRATFAPNLAPWLNNLAVHARLVDTTSVVSYRDKSSPVEQTSRLEKELSVKERETLYVLKELESTKKVIADLKLKIQNEEAALFSISEETTGQAGAPTAEPDQKQPENAETDVVMIGLADGRLQKNPAPSVLKKLEQAKANLHRTTSDLAAIRASVASLRNDIAKEEVLVQRSREKVCTNATLISSLEDELGQTTQKLQTLRDLQRRREDPSNIFIEIKKMTSELEQLRNTAKASKSEAVMLTAEIEQTRASIATAEVRCLAANKIQEAARAAEALALAEIKILLSNQASSAEDLHGADGVNLSLGEYSALAAKAQEADECSRMKIESAIAQVVRPTGQNLTRLENWKKLNYKLRNARRHSKRPRRGWMLPTRGRLQ</sequence>
<dbReference type="Proteomes" id="UP000636709">
    <property type="component" value="Unassembled WGS sequence"/>
</dbReference>
<evidence type="ECO:0000256" key="3">
    <source>
        <dbReference type="SAM" id="Coils"/>
    </source>
</evidence>
<dbReference type="OrthoDB" id="649232at2759"/>
<evidence type="ECO:0000256" key="2">
    <source>
        <dbReference type="ARBA" id="ARBA00023054"/>
    </source>
</evidence>